<keyword evidence="3" id="KW-1185">Reference proteome</keyword>
<protein>
    <submittedName>
        <fullName evidence="2">Uncharacterized protein</fullName>
    </submittedName>
</protein>
<evidence type="ECO:0000313" key="2">
    <source>
        <dbReference type="EMBL" id="KIH67698.1"/>
    </source>
</evidence>
<organism evidence="2 3">
    <name type="scientific">Ancylostoma duodenale</name>
    <dbReference type="NCBI Taxonomy" id="51022"/>
    <lineage>
        <taxon>Eukaryota</taxon>
        <taxon>Metazoa</taxon>
        <taxon>Ecdysozoa</taxon>
        <taxon>Nematoda</taxon>
        <taxon>Chromadorea</taxon>
        <taxon>Rhabditida</taxon>
        <taxon>Rhabditina</taxon>
        <taxon>Rhabditomorpha</taxon>
        <taxon>Strongyloidea</taxon>
        <taxon>Ancylostomatidae</taxon>
        <taxon>Ancylostomatinae</taxon>
        <taxon>Ancylostoma</taxon>
    </lineage>
</organism>
<dbReference type="Proteomes" id="UP000054047">
    <property type="component" value="Unassembled WGS sequence"/>
</dbReference>
<keyword evidence="1" id="KW-0812">Transmembrane</keyword>
<dbReference type="OrthoDB" id="5846680at2759"/>
<accession>A0A0C2DCV9</accession>
<reference evidence="2 3" key="1">
    <citation type="submission" date="2013-12" db="EMBL/GenBank/DDBJ databases">
        <title>Draft genome of the parsitic nematode Ancylostoma duodenale.</title>
        <authorList>
            <person name="Mitreva M."/>
        </authorList>
    </citation>
    <scope>NUCLEOTIDE SEQUENCE [LARGE SCALE GENOMIC DNA]</scope>
    <source>
        <strain evidence="2 3">Zhejiang</strain>
    </source>
</reference>
<feature type="transmembrane region" description="Helical" evidence="1">
    <location>
        <begin position="12"/>
        <end position="32"/>
    </location>
</feature>
<keyword evidence="1" id="KW-0472">Membrane</keyword>
<keyword evidence="1" id="KW-1133">Transmembrane helix</keyword>
<evidence type="ECO:0000313" key="3">
    <source>
        <dbReference type="Proteomes" id="UP000054047"/>
    </source>
</evidence>
<evidence type="ECO:0000256" key="1">
    <source>
        <dbReference type="SAM" id="Phobius"/>
    </source>
</evidence>
<proteinExistence type="predicted"/>
<gene>
    <name evidence="2" type="ORF">ANCDUO_01971</name>
</gene>
<sequence length="85" mass="9366">MDCPKEFWSVYAVYAGIGISLILVLLIAASGMELEKKSQSHRSLQSGPSTLTSSSAFDGEDSIFKITGTFNAEKFKDYENHMLII</sequence>
<name>A0A0C2DCV9_9BILA</name>
<dbReference type="EMBL" id="KN726599">
    <property type="protein sequence ID" value="KIH67698.1"/>
    <property type="molecule type" value="Genomic_DNA"/>
</dbReference>
<dbReference type="AlphaFoldDB" id="A0A0C2DCV9"/>